<proteinExistence type="predicted"/>
<evidence type="ECO:0000313" key="2">
    <source>
        <dbReference type="Proteomes" id="UP000482800"/>
    </source>
</evidence>
<sequence length="61" mass="6742">MITWSDDRQRPDAGKGAMEIDWSDSGIGAYVRAYLGHPALFGVRCANLIFRDRPLTLCGVT</sequence>
<dbReference type="EMBL" id="BLPF01000001">
    <property type="protein sequence ID" value="GFJ79673.1"/>
    <property type="molecule type" value="Genomic_DNA"/>
</dbReference>
<gene>
    <name evidence="1" type="ORF">Phou_038530</name>
</gene>
<reference evidence="1 2" key="1">
    <citation type="submission" date="2020-03" db="EMBL/GenBank/DDBJ databases">
        <title>Whole genome shotgun sequence of Phytohabitans houttuyneae NBRC 108639.</title>
        <authorList>
            <person name="Komaki H."/>
            <person name="Tamura T."/>
        </authorList>
    </citation>
    <scope>NUCLEOTIDE SEQUENCE [LARGE SCALE GENOMIC DNA]</scope>
    <source>
        <strain evidence="1 2">NBRC 108639</strain>
    </source>
</reference>
<evidence type="ECO:0000313" key="1">
    <source>
        <dbReference type="EMBL" id="GFJ79673.1"/>
    </source>
</evidence>
<dbReference type="Proteomes" id="UP000482800">
    <property type="component" value="Unassembled WGS sequence"/>
</dbReference>
<name>A0A6V8K3E6_9ACTN</name>
<accession>A0A6V8K3E6</accession>
<reference evidence="1 2" key="2">
    <citation type="submission" date="2020-03" db="EMBL/GenBank/DDBJ databases">
        <authorList>
            <person name="Ichikawa N."/>
            <person name="Kimura A."/>
            <person name="Kitahashi Y."/>
            <person name="Uohara A."/>
        </authorList>
    </citation>
    <scope>NUCLEOTIDE SEQUENCE [LARGE SCALE GENOMIC DNA]</scope>
    <source>
        <strain evidence="1 2">NBRC 108639</strain>
    </source>
</reference>
<keyword evidence="2" id="KW-1185">Reference proteome</keyword>
<organism evidence="1 2">
    <name type="scientific">Phytohabitans houttuyneae</name>
    <dbReference type="NCBI Taxonomy" id="1076126"/>
    <lineage>
        <taxon>Bacteria</taxon>
        <taxon>Bacillati</taxon>
        <taxon>Actinomycetota</taxon>
        <taxon>Actinomycetes</taxon>
        <taxon>Micromonosporales</taxon>
        <taxon>Micromonosporaceae</taxon>
    </lineage>
</organism>
<comment type="caution">
    <text evidence="1">The sequence shown here is derived from an EMBL/GenBank/DDBJ whole genome shotgun (WGS) entry which is preliminary data.</text>
</comment>
<dbReference type="AlphaFoldDB" id="A0A6V8K3E6"/>
<protein>
    <submittedName>
        <fullName evidence="1">Uncharacterized protein</fullName>
    </submittedName>
</protein>